<organism evidence="3 4">
    <name type="scientific">Evansella caseinilytica</name>
    <dbReference type="NCBI Taxonomy" id="1503961"/>
    <lineage>
        <taxon>Bacteria</taxon>
        <taxon>Bacillati</taxon>
        <taxon>Bacillota</taxon>
        <taxon>Bacilli</taxon>
        <taxon>Bacillales</taxon>
        <taxon>Bacillaceae</taxon>
        <taxon>Evansella</taxon>
    </lineage>
</organism>
<dbReference type="AlphaFoldDB" id="A0A1H3UQD1"/>
<evidence type="ECO:0000313" key="4">
    <source>
        <dbReference type="Proteomes" id="UP000198935"/>
    </source>
</evidence>
<feature type="transmembrane region" description="Helical" evidence="2">
    <location>
        <begin position="6"/>
        <end position="24"/>
    </location>
</feature>
<keyword evidence="2" id="KW-1133">Transmembrane helix</keyword>
<evidence type="ECO:0000256" key="1">
    <source>
        <dbReference type="SAM" id="Coils"/>
    </source>
</evidence>
<name>A0A1H3UQD1_9BACI</name>
<keyword evidence="2" id="KW-0472">Membrane</keyword>
<evidence type="ECO:0000313" key="3">
    <source>
        <dbReference type="EMBL" id="SDZ64594.1"/>
    </source>
</evidence>
<keyword evidence="2" id="KW-0812">Transmembrane</keyword>
<reference evidence="4" key="1">
    <citation type="submission" date="2016-10" db="EMBL/GenBank/DDBJ databases">
        <authorList>
            <person name="Varghese N."/>
            <person name="Submissions S."/>
        </authorList>
    </citation>
    <scope>NUCLEOTIDE SEQUENCE [LARGE SCALE GENOMIC DNA]</scope>
    <source>
        <strain evidence="4">SP</strain>
    </source>
</reference>
<accession>A0A1H3UQD1</accession>
<dbReference type="EMBL" id="FNPI01000024">
    <property type="protein sequence ID" value="SDZ64594.1"/>
    <property type="molecule type" value="Genomic_DNA"/>
</dbReference>
<sequence>MENLSFLVALLACPLMMVIMFFMMRKMHGTNEHSPSDRRKTEELHKNVSELLEQNKQLVKEIESIKRSR</sequence>
<protein>
    <submittedName>
        <fullName evidence="3">Uncharacterized protein</fullName>
    </submittedName>
</protein>
<keyword evidence="1" id="KW-0175">Coiled coil</keyword>
<dbReference type="Proteomes" id="UP000198935">
    <property type="component" value="Unassembled WGS sequence"/>
</dbReference>
<gene>
    <name evidence="3" type="ORF">SAMN05421736_12466</name>
</gene>
<evidence type="ECO:0000256" key="2">
    <source>
        <dbReference type="SAM" id="Phobius"/>
    </source>
</evidence>
<keyword evidence="4" id="KW-1185">Reference proteome</keyword>
<proteinExistence type="predicted"/>
<feature type="coiled-coil region" evidence="1">
    <location>
        <begin position="41"/>
        <end position="68"/>
    </location>
</feature>